<sequence length="86" mass="9302">MCHETETGMAAAKGSRPGGVVGELGLLRPFGDKMVGCQGGPLNTRFKLGLLRPNDFPFLRPFEKILDGEDLGRGGANGREEKMERI</sequence>
<dbReference type="Proteomes" id="UP001234297">
    <property type="component" value="Chromosome 1"/>
</dbReference>
<dbReference type="EMBL" id="CM056809">
    <property type="protein sequence ID" value="KAJ8650059.1"/>
    <property type="molecule type" value="Genomic_DNA"/>
</dbReference>
<evidence type="ECO:0000313" key="1">
    <source>
        <dbReference type="EMBL" id="KAJ8650059.1"/>
    </source>
</evidence>
<organism evidence="1 2">
    <name type="scientific">Persea americana</name>
    <name type="common">Avocado</name>
    <dbReference type="NCBI Taxonomy" id="3435"/>
    <lineage>
        <taxon>Eukaryota</taxon>
        <taxon>Viridiplantae</taxon>
        <taxon>Streptophyta</taxon>
        <taxon>Embryophyta</taxon>
        <taxon>Tracheophyta</taxon>
        <taxon>Spermatophyta</taxon>
        <taxon>Magnoliopsida</taxon>
        <taxon>Magnoliidae</taxon>
        <taxon>Laurales</taxon>
        <taxon>Lauraceae</taxon>
        <taxon>Persea</taxon>
    </lineage>
</organism>
<gene>
    <name evidence="1" type="ORF">MRB53_003082</name>
</gene>
<accession>A0ACC2MWF9</accession>
<protein>
    <submittedName>
        <fullName evidence="1">Uncharacterized protein</fullName>
    </submittedName>
</protein>
<name>A0ACC2MWF9_PERAE</name>
<keyword evidence="2" id="KW-1185">Reference proteome</keyword>
<reference evidence="1 2" key="1">
    <citation type="journal article" date="2022" name="Hortic Res">
        <title>A haplotype resolved chromosomal level avocado genome allows analysis of novel avocado genes.</title>
        <authorList>
            <person name="Nath O."/>
            <person name="Fletcher S.J."/>
            <person name="Hayward A."/>
            <person name="Shaw L.M."/>
            <person name="Masouleh A.K."/>
            <person name="Furtado A."/>
            <person name="Henry R.J."/>
            <person name="Mitter N."/>
        </authorList>
    </citation>
    <scope>NUCLEOTIDE SEQUENCE [LARGE SCALE GENOMIC DNA]</scope>
    <source>
        <strain evidence="2">cv. Hass</strain>
    </source>
</reference>
<evidence type="ECO:0000313" key="2">
    <source>
        <dbReference type="Proteomes" id="UP001234297"/>
    </source>
</evidence>
<proteinExistence type="predicted"/>
<comment type="caution">
    <text evidence="1">The sequence shown here is derived from an EMBL/GenBank/DDBJ whole genome shotgun (WGS) entry which is preliminary data.</text>
</comment>